<gene>
    <name evidence="2" type="ORF">EXIGLDRAFT_833148</name>
</gene>
<dbReference type="EMBL" id="KV425935">
    <property type="protein sequence ID" value="KZV97019.1"/>
    <property type="molecule type" value="Genomic_DNA"/>
</dbReference>
<feature type="compositionally biased region" description="Basic and acidic residues" evidence="1">
    <location>
        <begin position="94"/>
        <end position="110"/>
    </location>
</feature>
<proteinExistence type="predicted"/>
<feature type="region of interest" description="Disordered" evidence="1">
    <location>
        <begin position="76"/>
        <end position="115"/>
    </location>
</feature>
<organism evidence="2 3">
    <name type="scientific">Exidia glandulosa HHB12029</name>
    <dbReference type="NCBI Taxonomy" id="1314781"/>
    <lineage>
        <taxon>Eukaryota</taxon>
        <taxon>Fungi</taxon>
        <taxon>Dikarya</taxon>
        <taxon>Basidiomycota</taxon>
        <taxon>Agaricomycotina</taxon>
        <taxon>Agaricomycetes</taxon>
        <taxon>Auriculariales</taxon>
        <taxon>Exidiaceae</taxon>
        <taxon>Exidia</taxon>
    </lineage>
</organism>
<evidence type="ECO:0000256" key="1">
    <source>
        <dbReference type="SAM" id="MobiDB-lite"/>
    </source>
</evidence>
<dbReference type="InParanoid" id="A0A166B188"/>
<sequence length="192" mass="21475">MSSSATPFFAASKWSEFSTINPKTGQKWTYGDELTCSCGQVVRVGTAGFAGLKHHRSGTKHHDKLKRKIERAVAHAESHKREETAEQRAAAAVEKLKAMRKSDGDHELQKQKRKRDFDLDEDDLQTLRIRQLLKDSKKRRHSTSVLDAKIAARKENRASLGGSSSSSKKHSLTKDGAVKPARVSFGDHTDFY</sequence>
<protein>
    <submittedName>
        <fullName evidence="2">Uncharacterized protein</fullName>
    </submittedName>
</protein>
<reference evidence="2 3" key="1">
    <citation type="journal article" date="2016" name="Mol. Biol. Evol.">
        <title>Comparative Genomics of Early-Diverging Mushroom-Forming Fungi Provides Insights into the Origins of Lignocellulose Decay Capabilities.</title>
        <authorList>
            <person name="Nagy L.G."/>
            <person name="Riley R."/>
            <person name="Tritt A."/>
            <person name="Adam C."/>
            <person name="Daum C."/>
            <person name="Floudas D."/>
            <person name="Sun H."/>
            <person name="Yadav J.S."/>
            <person name="Pangilinan J."/>
            <person name="Larsson K.H."/>
            <person name="Matsuura K."/>
            <person name="Barry K."/>
            <person name="Labutti K."/>
            <person name="Kuo R."/>
            <person name="Ohm R.A."/>
            <person name="Bhattacharya S.S."/>
            <person name="Shirouzu T."/>
            <person name="Yoshinaga Y."/>
            <person name="Martin F.M."/>
            <person name="Grigoriev I.V."/>
            <person name="Hibbett D.S."/>
        </authorList>
    </citation>
    <scope>NUCLEOTIDE SEQUENCE [LARGE SCALE GENOMIC DNA]</scope>
    <source>
        <strain evidence="2 3">HHB12029</strain>
    </source>
</reference>
<name>A0A166B188_EXIGL</name>
<feature type="region of interest" description="Disordered" evidence="1">
    <location>
        <begin position="135"/>
        <end position="192"/>
    </location>
</feature>
<accession>A0A166B188</accession>
<evidence type="ECO:0000313" key="2">
    <source>
        <dbReference type="EMBL" id="KZV97019.1"/>
    </source>
</evidence>
<dbReference type="AlphaFoldDB" id="A0A166B188"/>
<evidence type="ECO:0000313" key="3">
    <source>
        <dbReference type="Proteomes" id="UP000077266"/>
    </source>
</evidence>
<feature type="compositionally biased region" description="Basic and acidic residues" evidence="1">
    <location>
        <begin position="76"/>
        <end position="86"/>
    </location>
</feature>
<keyword evidence="3" id="KW-1185">Reference proteome</keyword>
<dbReference type="Proteomes" id="UP000077266">
    <property type="component" value="Unassembled WGS sequence"/>
</dbReference>